<feature type="coiled-coil region" evidence="1">
    <location>
        <begin position="1"/>
        <end position="35"/>
    </location>
</feature>
<dbReference type="RefSeq" id="WP_179363548.1">
    <property type="nucleotide sequence ID" value="NZ_CP026994.1"/>
</dbReference>
<evidence type="ECO:0000256" key="2">
    <source>
        <dbReference type="SAM" id="MobiDB-lite"/>
    </source>
</evidence>
<dbReference type="Proteomes" id="UP000509441">
    <property type="component" value="Chromosome"/>
</dbReference>
<feature type="compositionally biased region" description="Basic and acidic residues" evidence="2">
    <location>
        <begin position="58"/>
        <end position="110"/>
    </location>
</feature>
<dbReference type="EMBL" id="CP026994">
    <property type="protein sequence ID" value="QLH04640.1"/>
    <property type="molecule type" value="Genomic_DNA"/>
</dbReference>
<evidence type="ECO:0000313" key="4">
    <source>
        <dbReference type="Proteomes" id="UP000509441"/>
    </source>
</evidence>
<protein>
    <submittedName>
        <fullName evidence="3">Uncharacterized protein</fullName>
    </submittedName>
</protein>
<dbReference type="OrthoDB" id="3325at2157"/>
<keyword evidence="4" id="KW-1185">Reference proteome</keyword>
<dbReference type="KEGG" id="nox:C5F49_04440"/>
<keyword evidence="1" id="KW-0175">Coiled coil</keyword>
<feature type="region of interest" description="Disordered" evidence="2">
    <location>
        <begin position="58"/>
        <end position="115"/>
    </location>
</feature>
<reference evidence="3 4" key="1">
    <citation type="submission" date="2018-02" db="EMBL/GenBank/DDBJ databases">
        <title>Complete genome of Nitrosopumilus oxyclinae HCE1.</title>
        <authorList>
            <person name="Qin W."/>
            <person name="Zheng Y."/>
            <person name="Stahl D.A."/>
        </authorList>
    </citation>
    <scope>NUCLEOTIDE SEQUENCE [LARGE SCALE GENOMIC DNA]</scope>
    <source>
        <strain evidence="3 4">HCE1</strain>
    </source>
</reference>
<proteinExistence type="predicted"/>
<name>A0A7D5R0Q9_9ARCH</name>
<feature type="coiled-coil region" evidence="1">
    <location>
        <begin position="143"/>
        <end position="170"/>
    </location>
</feature>
<accession>A0A7D5R0Q9</accession>
<sequence length="226" mass="25557">MKNLIERFSSINALKINLEQEIENTESSIQEYSNMLGEKIRLNEESSVDDPDFLALKEKLTGEITPQKKSDDKKSDDKKSDDKKSDDKKSDDKKSDDKKSDDKKSKEKTVKEKKKKGKKGISDKWYNLNEILVYNGLGIKGELELYFKAVDELKAKLENLQRCLSTLNNVIEKGLKKDMGCIAFQGSEGTIEIAFLKSSVIRENFSLKSIYSGKAISVENSIKIGV</sequence>
<evidence type="ECO:0000256" key="1">
    <source>
        <dbReference type="SAM" id="Coils"/>
    </source>
</evidence>
<dbReference type="AlphaFoldDB" id="A0A7D5R0Q9"/>
<gene>
    <name evidence="3" type="ORF">C5F49_04440</name>
</gene>
<organism evidence="3 4">
    <name type="scientific">Nitrosopumilus oxyclinae</name>
    <dbReference type="NCBI Taxonomy" id="1959104"/>
    <lineage>
        <taxon>Archaea</taxon>
        <taxon>Nitrososphaerota</taxon>
        <taxon>Nitrososphaeria</taxon>
        <taxon>Nitrosopumilales</taxon>
        <taxon>Nitrosopumilaceae</taxon>
        <taxon>Nitrosopumilus</taxon>
    </lineage>
</organism>
<evidence type="ECO:0000313" key="3">
    <source>
        <dbReference type="EMBL" id="QLH04640.1"/>
    </source>
</evidence>
<dbReference type="GeneID" id="56061189"/>